<dbReference type="InterPro" id="IPR036249">
    <property type="entry name" value="Thioredoxin-like_sf"/>
</dbReference>
<keyword evidence="6" id="KW-1185">Reference proteome</keyword>
<dbReference type="SFLD" id="SFLDG00358">
    <property type="entry name" value="Main_(cytGST)"/>
    <property type="match status" value="1"/>
</dbReference>
<evidence type="ECO:0000259" key="4">
    <source>
        <dbReference type="PROSITE" id="PS50405"/>
    </source>
</evidence>
<dbReference type="SUPFAM" id="SSF47616">
    <property type="entry name" value="GST C-terminal domain-like"/>
    <property type="match status" value="1"/>
</dbReference>
<dbReference type="CDD" id="cd00570">
    <property type="entry name" value="GST_N_family"/>
    <property type="match status" value="1"/>
</dbReference>
<dbReference type="RefSeq" id="WP_280321185.1">
    <property type="nucleotide sequence ID" value="NZ_CP118605.1"/>
</dbReference>
<dbReference type="Gene3D" id="3.40.30.10">
    <property type="entry name" value="Glutaredoxin"/>
    <property type="match status" value="1"/>
</dbReference>
<reference evidence="5 6" key="1">
    <citation type="submission" date="2023-02" db="EMBL/GenBank/DDBJ databases">
        <title>Description and genomic characterization of Microbulbifer bruguierae sp. nov., isolated from the sediment of mangrove plant Bruguiera sexangula.</title>
        <authorList>
            <person name="Long M."/>
        </authorList>
    </citation>
    <scope>NUCLEOTIDE SEQUENCE [LARGE SCALE GENOMIC DNA]</scope>
    <source>
        <strain evidence="5 6">H12</strain>
    </source>
</reference>
<dbReference type="PANTHER" id="PTHR44051:SF8">
    <property type="entry name" value="GLUTATHIONE S-TRANSFERASE GSTA"/>
    <property type="match status" value="1"/>
</dbReference>
<dbReference type="EMBL" id="CP118605">
    <property type="protein sequence ID" value="WGL17334.1"/>
    <property type="molecule type" value="Genomic_DNA"/>
</dbReference>
<sequence length="259" mass="29166">MHLQKSSLNQGEMMKSAPPTSKLPSTQSGSEAQVPIQIFSHPMVHNPIKLQLVMRYMAKESPAIAEQLAQIQINTVALEQMAQRQPDFLAINPNGLLPALVHGEQKLWESNAIAQYLANIFGSRLWPGTPWQQASTLRWLQWEASRWSAVAGPIVFYQVYLPFWGNPGNRDRAEEAVKKLAPLAAVLDQQLQLSPCIDGDNYTLADLCIAAPMMHFETAEIDLTPYPDLNDWYQHISEQTWWQEVKTEVLAFMQSAATV</sequence>
<dbReference type="InterPro" id="IPR036282">
    <property type="entry name" value="Glutathione-S-Trfase_C_sf"/>
</dbReference>
<name>A0ABY8NG41_9GAMM</name>
<dbReference type="SFLD" id="SFLDS00019">
    <property type="entry name" value="Glutathione_Transferase_(cytos"/>
    <property type="match status" value="1"/>
</dbReference>
<dbReference type="PROSITE" id="PS50404">
    <property type="entry name" value="GST_NTER"/>
    <property type="match status" value="1"/>
</dbReference>
<dbReference type="PANTHER" id="PTHR44051">
    <property type="entry name" value="GLUTATHIONE S-TRANSFERASE-RELATED"/>
    <property type="match status" value="1"/>
</dbReference>
<dbReference type="PROSITE" id="PS50405">
    <property type="entry name" value="GST_CTER"/>
    <property type="match status" value="1"/>
</dbReference>
<evidence type="ECO:0000313" key="5">
    <source>
        <dbReference type="EMBL" id="WGL17334.1"/>
    </source>
</evidence>
<evidence type="ECO:0000256" key="1">
    <source>
        <dbReference type="RuleBase" id="RU003494"/>
    </source>
</evidence>
<feature type="domain" description="GST N-terminal" evidence="3">
    <location>
        <begin position="34"/>
        <end position="125"/>
    </location>
</feature>
<feature type="region of interest" description="Disordered" evidence="2">
    <location>
        <begin position="1"/>
        <end position="31"/>
    </location>
</feature>
<feature type="compositionally biased region" description="Polar residues" evidence="2">
    <location>
        <begin position="18"/>
        <end position="31"/>
    </location>
</feature>
<accession>A0ABY8NG41</accession>
<dbReference type="Pfam" id="PF00043">
    <property type="entry name" value="GST_C"/>
    <property type="match status" value="1"/>
</dbReference>
<dbReference type="InterPro" id="IPR004046">
    <property type="entry name" value="GST_C"/>
</dbReference>
<evidence type="ECO:0000256" key="2">
    <source>
        <dbReference type="SAM" id="MobiDB-lite"/>
    </source>
</evidence>
<proteinExistence type="inferred from homology"/>
<gene>
    <name evidence="5" type="ORF">PVT68_03320</name>
</gene>
<dbReference type="SUPFAM" id="SSF52833">
    <property type="entry name" value="Thioredoxin-like"/>
    <property type="match status" value="1"/>
</dbReference>
<dbReference type="Pfam" id="PF02798">
    <property type="entry name" value="GST_N"/>
    <property type="match status" value="1"/>
</dbReference>
<comment type="similarity">
    <text evidence="1">Belongs to the GST superfamily.</text>
</comment>
<dbReference type="Proteomes" id="UP001236500">
    <property type="component" value="Chromosome"/>
</dbReference>
<organism evidence="5 6">
    <name type="scientific">Microbulbifer bruguierae</name>
    <dbReference type="NCBI Taxonomy" id="3029061"/>
    <lineage>
        <taxon>Bacteria</taxon>
        <taxon>Pseudomonadati</taxon>
        <taxon>Pseudomonadota</taxon>
        <taxon>Gammaproteobacteria</taxon>
        <taxon>Cellvibrionales</taxon>
        <taxon>Microbulbiferaceae</taxon>
        <taxon>Microbulbifer</taxon>
    </lineage>
</organism>
<feature type="domain" description="GST C-terminal" evidence="4">
    <location>
        <begin position="129"/>
        <end position="259"/>
    </location>
</feature>
<dbReference type="InterPro" id="IPR040079">
    <property type="entry name" value="Glutathione_S-Trfase"/>
</dbReference>
<feature type="compositionally biased region" description="Polar residues" evidence="2">
    <location>
        <begin position="1"/>
        <end position="10"/>
    </location>
</feature>
<dbReference type="InterPro" id="IPR004045">
    <property type="entry name" value="Glutathione_S-Trfase_N"/>
</dbReference>
<evidence type="ECO:0000259" key="3">
    <source>
        <dbReference type="PROSITE" id="PS50404"/>
    </source>
</evidence>
<evidence type="ECO:0000313" key="6">
    <source>
        <dbReference type="Proteomes" id="UP001236500"/>
    </source>
</evidence>
<dbReference type="Gene3D" id="1.20.1050.10">
    <property type="match status" value="1"/>
</dbReference>
<protein>
    <submittedName>
        <fullName evidence="5">Glutathione S-transferase</fullName>
    </submittedName>
</protein>
<dbReference type="InterPro" id="IPR010987">
    <property type="entry name" value="Glutathione-S-Trfase_C-like"/>
</dbReference>